<protein>
    <submittedName>
        <fullName evidence="2">Serine/threonine-protein kinase pkn1</fullName>
        <ecNumber evidence="2">2.7.11.1</ecNumber>
    </submittedName>
</protein>
<dbReference type="Gene3D" id="3.90.1580.10">
    <property type="entry name" value="paralog of FGE (formylglycine-generating enzyme)"/>
    <property type="match status" value="1"/>
</dbReference>
<dbReference type="RefSeq" id="WP_245833168.1">
    <property type="nucleotide sequence ID" value="NZ_NBBJ01000003.1"/>
</dbReference>
<dbReference type="SUPFAM" id="SSF56436">
    <property type="entry name" value="C-type lectin-like"/>
    <property type="match status" value="1"/>
</dbReference>
<dbReference type="InterPro" id="IPR051043">
    <property type="entry name" value="Sulfatase_Mod_Factor_Kinase"/>
</dbReference>
<dbReference type="EMBL" id="NBBJ01000003">
    <property type="protein sequence ID" value="OWK29945.1"/>
    <property type="molecule type" value="Genomic_DNA"/>
</dbReference>
<dbReference type="InterPro" id="IPR016187">
    <property type="entry name" value="CTDL_fold"/>
</dbReference>
<dbReference type="GO" id="GO:0004674">
    <property type="term" value="F:protein serine/threonine kinase activity"/>
    <property type="evidence" value="ECO:0007669"/>
    <property type="project" value="UniProtKB-EC"/>
</dbReference>
<comment type="caution">
    <text evidence="2">The sequence shown here is derived from an EMBL/GenBank/DDBJ whole genome shotgun (WGS) entry which is preliminary data.</text>
</comment>
<accession>A0A245ZJP9</accession>
<sequence>MTETLDLVPMVTVPSGTFLMGASDHYPEEAPVRSVDVAAFRIDRHPVTNRQFARFVTDTGYETVAERPLDPATYPGIEPDRLMPGALVFRAPKRGTPAKDVGDWWAYVPGAHWRRPEAAATVFAGRLDHPVVCVAYEDAAAYATWAGKRLPTEAEWERAARGGIEGATYAWGAELTPGGKRMANIWMGDFPRRDLRLKGHRTTRVGSFPPNGFGLVDMIGNVWEWTGDWYSAGPKADAASSCCSPPTDSYDPAQPLIRIPRRVLKGGSFLCAPNYCARYRPAARQAQMIDTASVHIGFRCASEAD</sequence>
<evidence type="ECO:0000313" key="2">
    <source>
        <dbReference type="EMBL" id="OWK29945.1"/>
    </source>
</evidence>
<keyword evidence="2" id="KW-0418">Kinase</keyword>
<dbReference type="PANTHER" id="PTHR23150:SF19">
    <property type="entry name" value="FORMYLGLYCINE-GENERATING ENZYME"/>
    <property type="match status" value="1"/>
</dbReference>
<keyword evidence="3" id="KW-1185">Reference proteome</keyword>
<name>A0A245ZJP9_9SPHN</name>
<gene>
    <name evidence="2" type="primary">pkn1</name>
    <name evidence="2" type="ORF">SPMU_23670</name>
</gene>
<dbReference type="AlphaFoldDB" id="A0A245ZJP9"/>
<dbReference type="Proteomes" id="UP000197783">
    <property type="component" value="Unassembled WGS sequence"/>
</dbReference>
<dbReference type="EC" id="2.7.11.1" evidence="2"/>
<dbReference type="InterPro" id="IPR042095">
    <property type="entry name" value="SUMF_sf"/>
</dbReference>
<reference evidence="2 3" key="1">
    <citation type="submission" date="2017-03" db="EMBL/GenBank/DDBJ databases">
        <title>Genome sequence of Sphingomonas mucosissima DSM 17494.</title>
        <authorList>
            <person name="Poehlein A."/>
            <person name="Wuebbeler J.H."/>
            <person name="Steinbuechel A."/>
            <person name="Daniel R."/>
        </authorList>
    </citation>
    <scope>NUCLEOTIDE SEQUENCE [LARGE SCALE GENOMIC DNA]</scope>
    <source>
        <strain evidence="2 3">DSM 17494</strain>
    </source>
</reference>
<dbReference type="InterPro" id="IPR005532">
    <property type="entry name" value="SUMF_dom"/>
</dbReference>
<feature type="domain" description="Sulfatase-modifying factor enzyme-like" evidence="1">
    <location>
        <begin position="10"/>
        <end position="301"/>
    </location>
</feature>
<dbReference type="Pfam" id="PF03781">
    <property type="entry name" value="FGE-sulfatase"/>
    <property type="match status" value="1"/>
</dbReference>
<dbReference type="GO" id="GO:0120147">
    <property type="term" value="F:formylglycine-generating oxidase activity"/>
    <property type="evidence" value="ECO:0007669"/>
    <property type="project" value="TreeGrafter"/>
</dbReference>
<evidence type="ECO:0000259" key="1">
    <source>
        <dbReference type="Pfam" id="PF03781"/>
    </source>
</evidence>
<keyword evidence="2" id="KW-0808">Transferase</keyword>
<organism evidence="2 3">
    <name type="scientific">Sphingomonas mucosissima</name>
    <dbReference type="NCBI Taxonomy" id="370959"/>
    <lineage>
        <taxon>Bacteria</taxon>
        <taxon>Pseudomonadati</taxon>
        <taxon>Pseudomonadota</taxon>
        <taxon>Alphaproteobacteria</taxon>
        <taxon>Sphingomonadales</taxon>
        <taxon>Sphingomonadaceae</taxon>
        <taxon>Sphingomonas</taxon>
    </lineage>
</organism>
<evidence type="ECO:0000313" key="3">
    <source>
        <dbReference type="Proteomes" id="UP000197783"/>
    </source>
</evidence>
<proteinExistence type="predicted"/>
<dbReference type="PANTHER" id="PTHR23150">
    <property type="entry name" value="SULFATASE MODIFYING FACTOR 1, 2"/>
    <property type="match status" value="1"/>
</dbReference>